<dbReference type="Proteomes" id="UP000182658">
    <property type="component" value="Unassembled WGS sequence"/>
</dbReference>
<dbReference type="InParanoid" id="A0A1J7I6K4"/>
<dbReference type="AlphaFoldDB" id="A0A1J7I6K4"/>
<organism evidence="2 3">
    <name type="scientific">Coniochaeta ligniaria NRRL 30616</name>
    <dbReference type="NCBI Taxonomy" id="1408157"/>
    <lineage>
        <taxon>Eukaryota</taxon>
        <taxon>Fungi</taxon>
        <taxon>Dikarya</taxon>
        <taxon>Ascomycota</taxon>
        <taxon>Pezizomycotina</taxon>
        <taxon>Sordariomycetes</taxon>
        <taxon>Sordariomycetidae</taxon>
        <taxon>Coniochaetales</taxon>
        <taxon>Coniochaetaceae</taxon>
        <taxon>Coniochaeta</taxon>
    </lineage>
</organism>
<evidence type="ECO:0000256" key="1">
    <source>
        <dbReference type="SAM" id="MobiDB-lite"/>
    </source>
</evidence>
<dbReference type="EMBL" id="KV875108">
    <property type="protein sequence ID" value="OIW23142.1"/>
    <property type="molecule type" value="Genomic_DNA"/>
</dbReference>
<feature type="region of interest" description="Disordered" evidence="1">
    <location>
        <begin position="1"/>
        <end position="37"/>
    </location>
</feature>
<evidence type="ECO:0000313" key="3">
    <source>
        <dbReference type="Proteomes" id="UP000182658"/>
    </source>
</evidence>
<sequence length="110" mass="12371">MITLPRLIPRPNNRKIHDTGNLSSTDDGKQMTARHQLRTQPCAQLSLPVLWPARRRQPSSWLLIPDISTTRPRVAGVVACYAPDSARLPTAGLGLCRLNHTRPNRAYNQR</sequence>
<keyword evidence="3" id="KW-1185">Reference proteome</keyword>
<protein>
    <submittedName>
        <fullName evidence="2">Uncharacterized protein</fullName>
    </submittedName>
</protein>
<evidence type="ECO:0000313" key="2">
    <source>
        <dbReference type="EMBL" id="OIW23142.1"/>
    </source>
</evidence>
<proteinExistence type="predicted"/>
<gene>
    <name evidence="2" type="ORF">CONLIGDRAFT_143177</name>
</gene>
<name>A0A1J7I6K4_9PEZI</name>
<reference evidence="2 3" key="1">
    <citation type="submission" date="2016-10" db="EMBL/GenBank/DDBJ databases">
        <title>Draft genome sequence of Coniochaeta ligniaria NRRL30616, a lignocellulolytic fungus for bioabatement of inhibitors in plant biomass hydrolysates.</title>
        <authorList>
            <consortium name="DOE Joint Genome Institute"/>
            <person name="Jimenez D.J."/>
            <person name="Hector R.E."/>
            <person name="Riley R."/>
            <person name="Sun H."/>
            <person name="Grigoriev I.V."/>
            <person name="Van Elsas J.D."/>
            <person name="Nichols N.N."/>
        </authorList>
    </citation>
    <scope>NUCLEOTIDE SEQUENCE [LARGE SCALE GENOMIC DNA]</scope>
    <source>
        <strain evidence="2 3">NRRL 30616</strain>
    </source>
</reference>
<accession>A0A1J7I6K4</accession>